<evidence type="ECO:0000313" key="3">
    <source>
        <dbReference type="EMBL" id="CZR67807.1"/>
    </source>
</evidence>
<dbReference type="SUPFAM" id="SSF51430">
    <property type="entry name" value="NAD(P)-linked oxidoreductase"/>
    <property type="match status" value="1"/>
</dbReference>
<keyword evidence="4" id="KW-1185">Reference proteome</keyword>
<dbReference type="PANTHER" id="PTHR43147">
    <property type="entry name" value="PROTEIN TAS"/>
    <property type="match status" value="1"/>
</dbReference>
<accession>A0A1L7XS87</accession>
<evidence type="ECO:0000259" key="2">
    <source>
        <dbReference type="Pfam" id="PF00248"/>
    </source>
</evidence>
<gene>
    <name evidence="3" type="ORF">PAC_17706</name>
</gene>
<protein>
    <recommendedName>
        <fullName evidence="2">NADP-dependent oxidoreductase domain-containing protein</fullName>
    </recommendedName>
</protein>
<dbReference type="OrthoDB" id="686384at2759"/>
<name>A0A1L7XS87_9HELO</name>
<dbReference type="PANTHER" id="PTHR43147:SF2">
    <property type="entry name" value="NADP-DEPENDENT OXIDOREDUCTASE DOMAIN-CONTAINING PROTEIN"/>
    <property type="match status" value="1"/>
</dbReference>
<organism evidence="3 4">
    <name type="scientific">Phialocephala subalpina</name>
    <dbReference type="NCBI Taxonomy" id="576137"/>
    <lineage>
        <taxon>Eukaryota</taxon>
        <taxon>Fungi</taxon>
        <taxon>Dikarya</taxon>
        <taxon>Ascomycota</taxon>
        <taxon>Pezizomycotina</taxon>
        <taxon>Leotiomycetes</taxon>
        <taxon>Helotiales</taxon>
        <taxon>Mollisiaceae</taxon>
        <taxon>Phialocephala</taxon>
        <taxon>Phialocephala fortinii species complex</taxon>
    </lineage>
</organism>
<proteinExistence type="predicted"/>
<dbReference type="Gene3D" id="3.20.20.100">
    <property type="entry name" value="NADP-dependent oxidoreductase domain"/>
    <property type="match status" value="1"/>
</dbReference>
<dbReference type="InterPro" id="IPR036812">
    <property type="entry name" value="NAD(P)_OxRdtase_dom_sf"/>
</dbReference>
<dbReference type="Proteomes" id="UP000184330">
    <property type="component" value="Unassembled WGS sequence"/>
</dbReference>
<dbReference type="EMBL" id="FJOG01000047">
    <property type="protein sequence ID" value="CZR67807.1"/>
    <property type="molecule type" value="Genomic_DNA"/>
</dbReference>
<feature type="domain" description="NADP-dependent oxidoreductase" evidence="2">
    <location>
        <begin position="19"/>
        <end position="175"/>
    </location>
</feature>
<dbReference type="InterPro" id="IPR023210">
    <property type="entry name" value="NADP_OxRdtase_dom"/>
</dbReference>
<reference evidence="3 4" key="1">
    <citation type="submission" date="2016-03" db="EMBL/GenBank/DDBJ databases">
        <authorList>
            <person name="Ploux O."/>
        </authorList>
    </citation>
    <scope>NUCLEOTIDE SEQUENCE [LARGE SCALE GENOMIC DNA]</scope>
    <source>
        <strain evidence="3 4">UAMH 11012</strain>
    </source>
</reference>
<keyword evidence="1" id="KW-0560">Oxidoreductase</keyword>
<evidence type="ECO:0000256" key="1">
    <source>
        <dbReference type="ARBA" id="ARBA00023002"/>
    </source>
</evidence>
<dbReference type="GO" id="GO:0016491">
    <property type="term" value="F:oxidoreductase activity"/>
    <property type="evidence" value="ECO:0007669"/>
    <property type="project" value="UniProtKB-KW"/>
</dbReference>
<evidence type="ECO:0000313" key="4">
    <source>
        <dbReference type="Proteomes" id="UP000184330"/>
    </source>
</evidence>
<sequence length="309" mass="33954">MKQADISAKTQRSRVSYSHLQILIDSRFNIVTNQVSCSVIDRRVTQGHLNEMCLKNGVGLLCYGTILGGFISEKWVGQPEPTDITELDWSLLKYLRFISAASGLDVFQGVLQMLAAIARKCCVPVSAVATRYVLDIPSVKVVIVGTRPATNSETYIASNLKAFSFKLDGDDSSSISKPRTRSKTCRETVSDEYRRPPYLTAAGDLSDHLGEETERSCRVREAIERGLRVEYCSGNKWEPIAATPSMSPVSELPIVGGSSPGSQTVRILDIIEGALKALGSYMKDVVRTRTLVEDLKYCEGSQSCSWLAI</sequence>
<dbReference type="STRING" id="576137.A0A1L7XS87"/>
<dbReference type="AlphaFoldDB" id="A0A1L7XS87"/>
<dbReference type="Pfam" id="PF00248">
    <property type="entry name" value="Aldo_ket_red"/>
    <property type="match status" value="1"/>
</dbReference>